<keyword evidence="3" id="KW-0804">Transcription</keyword>
<dbReference type="AlphaFoldDB" id="A0A840VZZ4"/>
<dbReference type="SUPFAM" id="SSF51215">
    <property type="entry name" value="Regulatory protein AraC"/>
    <property type="match status" value="1"/>
</dbReference>
<dbReference type="InterPro" id="IPR009057">
    <property type="entry name" value="Homeodomain-like_sf"/>
</dbReference>
<dbReference type="PROSITE" id="PS01124">
    <property type="entry name" value="HTH_ARAC_FAMILY_2"/>
    <property type="match status" value="1"/>
</dbReference>
<evidence type="ECO:0000313" key="6">
    <source>
        <dbReference type="Proteomes" id="UP000579647"/>
    </source>
</evidence>
<reference evidence="5 6" key="1">
    <citation type="submission" date="2020-08" db="EMBL/GenBank/DDBJ databases">
        <title>Sequencing the genomes of 1000 actinobacteria strains.</title>
        <authorList>
            <person name="Klenk H.-P."/>
        </authorList>
    </citation>
    <scope>NUCLEOTIDE SEQUENCE [LARGE SCALE GENOMIC DNA]</scope>
    <source>
        <strain evidence="5 6">DSM 44598</strain>
    </source>
</reference>
<dbReference type="GO" id="GO:0003700">
    <property type="term" value="F:DNA-binding transcription factor activity"/>
    <property type="evidence" value="ECO:0007669"/>
    <property type="project" value="InterPro"/>
</dbReference>
<dbReference type="SMART" id="SM00342">
    <property type="entry name" value="HTH_ARAC"/>
    <property type="match status" value="1"/>
</dbReference>
<keyword evidence="2 5" id="KW-0238">DNA-binding</keyword>
<dbReference type="GO" id="GO:0043565">
    <property type="term" value="F:sequence-specific DNA binding"/>
    <property type="evidence" value="ECO:0007669"/>
    <property type="project" value="InterPro"/>
</dbReference>
<dbReference type="SUPFAM" id="SSF46689">
    <property type="entry name" value="Homeodomain-like"/>
    <property type="match status" value="2"/>
</dbReference>
<accession>A0A840VZZ4</accession>
<name>A0A840VZZ4_9ACTN</name>
<comment type="caution">
    <text evidence="5">The sequence shown here is derived from an EMBL/GenBank/DDBJ whole genome shotgun (WGS) entry which is preliminary data.</text>
</comment>
<dbReference type="Pfam" id="PF02311">
    <property type="entry name" value="AraC_binding"/>
    <property type="match status" value="1"/>
</dbReference>
<evidence type="ECO:0000259" key="4">
    <source>
        <dbReference type="PROSITE" id="PS01124"/>
    </source>
</evidence>
<dbReference type="Gene3D" id="1.10.10.60">
    <property type="entry name" value="Homeodomain-like"/>
    <property type="match status" value="2"/>
</dbReference>
<dbReference type="InterPro" id="IPR018060">
    <property type="entry name" value="HTH_AraC"/>
</dbReference>
<dbReference type="Pfam" id="PF12833">
    <property type="entry name" value="HTH_18"/>
    <property type="match status" value="1"/>
</dbReference>
<evidence type="ECO:0000256" key="1">
    <source>
        <dbReference type="ARBA" id="ARBA00023015"/>
    </source>
</evidence>
<evidence type="ECO:0000313" key="5">
    <source>
        <dbReference type="EMBL" id="MBB5489284.1"/>
    </source>
</evidence>
<dbReference type="PANTHER" id="PTHR46796:SF2">
    <property type="entry name" value="TRANSCRIPTIONAL REGULATORY PROTEIN"/>
    <property type="match status" value="1"/>
</dbReference>
<protein>
    <submittedName>
        <fullName evidence="5">AraC-like DNA-binding protein</fullName>
    </submittedName>
</protein>
<feature type="domain" description="HTH araC/xylS-type" evidence="4">
    <location>
        <begin position="189"/>
        <end position="286"/>
    </location>
</feature>
<dbReference type="Proteomes" id="UP000579647">
    <property type="component" value="Unassembled WGS sequence"/>
</dbReference>
<keyword evidence="6" id="KW-1185">Reference proteome</keyword>
<dbReference type="InterPro" id="IPR037923">
    <property type="entry name" value="HTH-like"/>
</dbReference>
<keyword evidence="1" id="KW-0805">Transcription regulation</keyword>
<dbReference type="InterPro" id="IPR003313">
    <property type="entry name" value="AraC-bd"/>
</dbReference>
<dbReference type="RefSeq" id="WP_184361187.1">
    <property type="nucleotide sequence ID" value="NZ_BAAAKM010000001.1"/>
</dbReference>
<evidence type="ECO:0000256" key="2">
    <source>
        <dbReference type="ARBA" id="ARBA00023125"/>
    </source>
</evidence>
<dbReference type="EMBL" id="JACHDO010000001">
    <property type="protein sequence ID" value="MBB5489284.1"/>
    <property type="molecule type" value="Genomic_DNA"/>
</dbReference>
<evidence type="ECO:0000256" key="3">
    <source>
        <dbReference type="ARBA" id="ARBA00023163"/>
    </source>
</evidence>
<sequence>MEPGGLELPSEVHPTVEDPRVERARYWRFSGLPDTELLTARFVTTTFTRHTHPTYTIGMITAGVEEYSHPGGRSRVGPGGLAVVGPGEVHTGHAGIPEGWGYRVFYPAPEVVEGIGRELGMRGTPAFTDSGIDAPEVSRVLVRAHMAAERGERLAASSLARQGIAMLLRSHGRERGTEGGGHAALPEVLRARELLAERLVDPPTLEELAARTGIGPFALTRAFRAAYGLPPHAYLNQMRVDRARALLLQGRRASEVAVEVGFADQPHLTRHFRRHLGVPPVAYQRALRAS</sequence>
<organism evidence="5 6">
    <name type="scientific">Nocardiopsis metallicus</name>
    <dbReference type="NCBI Taxonomy" id="179819"/>
    <lineage>
        <taxon>Bacteria</taxon>
        <taxon>Bacillati</taxon>
        <taxon>Actinomycetota</taxon>
        <taxon>Actinomycetes</taxon>
        <taxon>Streptosporangiales</taxon>
        <taxon>Nocardiopsidaceae</taxon>
        <taxon>Nocardiopsis</taxon>
    </lineage>
</organism>
<dbReference type="PANTHER" id="PTHR46796">
    <property type="entry name" value="HTH-TYPE TRANSCRIPTIONAL ACTIVATOR RHAS-RELATED"/>
    <property type="match status" value="1"/>
</dbReference>
<gene>
    <name evidence="5" type="ORF">HNR07_000421</name>
</gene>
<dbReference type="InterPro" id="IPR050204">
    <property type="entry name" value="AraC_XylS_family_regulators"/>
</dbReference>
<proteinExistence type="predicted"/>